<evidence type="ECO:0000313" key="17">
    <source>
        <dbReference type="Proteomes" id="UP000486351"/>
    </source>
</evidence>
<feature type="compositionally biased region" description="Basic residues" evidence="1">
    <location>
        <begin position="197"/>
        <end position="206"/>
    </location>
</feature>
<sequence length="206" mass="22749">MDFGARELKYRDSDGRKVILPFTCHGVTTLQQATVRLARTIKLATNTQSVVRVTVDAADGTTGIFVPKSGSKRHLLIAPTLDTVQDGMVRVAVLNIEGRREKLPARAALGTWVPTEDTMKILEMNGELERTRVAKWVSTLRKEDAAPLTNEASLQIGDMDPRDKDLFIALLRQYAEIIEKGGMSSVGESERAAPHQYGRRCAHHVA</sequence>
<evidence type="ECO:0000313" key="12">
    <source>
        <dbReference type="Proteomes" id="UP000437068"/>
    </source>
</evidence>
<evidence type="ECO:0000313" key="6">
    <source>
        <dbReference type="EMBL" id="KAE9181959.1"/>
    </source>
</evidence>
<gene>
    <name evidence="8" type="ORF">PF001_g21086</name>
    <name evidence="7" type="ORF">PF002_g21267</name>
    <name evidence="6" type="ORF">PF005_g22674</name>
    <name evidence="5" type="ORF">PF006_g21780</name>
    <name evidence="4" type="ORF">PF007_g20795</name>
    <name evidence="9" type="ORF">PF008_g19910</name>
    <name evidence="2" type="ORF">PF009_g21904</name>
    <name evidence="3" type="ORF">PF011_g21551</name>
</gene>
<evidence type="ECO:0000313" key="14">
    <source>
        <dbReference type="Proteomes" id="UP000440732"/>
    </source>
</evidence>
<accession>A0A6A3WAE6</accession>
<feature type="region of interest" description="Disordered" evidence="1">
    <location>
        <begin position="186"/>
        <end position="206"/>
    </location>
</feature>
<organism evidence="6 11">
    <name type="scientific">Phytophthora fragariae</name>
    <dbReference type="NCBI Taxonomy" id="53985"/>
    <lineage>
        <taxon>Eukaryota</taxon>
        <taxon>Sar</taxon>
        <taxon>Stramenopiles</taxon>
        <taxon>Oomycota</taxon>
        <taxon>Peronosporomycetes</taxon>
        <taxon>Peronosporales</taxon>
        <taxon>Peronosporaceae</taxon>
        <taxon>Phytophthora</taxon>
    </lineage>
</organism>
<evidence type="ECO:0000256" key="1">
    <source>
        <dbReference type="SAM" id="MobiDB-lite"/>
    </source>
</evidence>
<evidence type="ECO:0000313" key="10">
    <source>
        <dbReference type="Proteomes" id="UP000429523"/>
    </source>
</evidence>
<evidence type="ECO:0000313" key="13">
    <source>
        <dbReference type="Proteomes" id="UP000440367"/>
    </source>
</evidence>
<evidence type="ECO:0000313" key="4">
    <source>
        <dbReference type="EMBL" id="KAE9086372.1"/>
    </source>
</evidence>
<dbReference type="Proteomes" id="UP000433483">
    <property type="component" value="Unassembled WGS sequence"/>
</dbReference>
<evidence type="ECO:0000313" key="16">
    <source>
        <dbReference type="Proteomes" id="UP000460718"/>
    </source>
</evidence>
<dbReference type="EMBL" id="QXGF01001766">
    <property type="protein sequence ID" value="KAE8927940.1"/>
    <property type="molecule type" value="Genomic_DNA"/>
</dbReference>
<dbReference type="EMBL" id="QXFZ01001697">
    <property type="protein sequence ID" value="KAE9086372.1"/>
    <property type="molecule type" value="Genomic_DNA"/>
</dbReference>
<evidence type="ECO:0000313" key="11">
    <source>
        <dbReference type="Proteomes" id="UP000433483"/>
    </source>
</evidence>
<evidence type="ECO:0000313" key="2">
    <source>
        <dbReference type="EMBL" id="KAE8927940.1"/>
    </source>
</evidence>
<evidence type="ECO:0000313" key="8">
    <source>
        <dbReference type="EMBL" id="KAE9287219.1"/>
    </source>
</evidence>
<name>A0A6A3WAE6_9STRA</name>
<dbReference type="EMBL" id="QXGA01002047">
    <property type="protein sequence ID" value="KAE9104935.1"/>
    <property type="molecule type" value="Genomic_DNA"/>
</dbReference>
<dbReference type="Proteomes" id="UP000460718">
    <property type="component" value="Unassembled WGS sequence"/>
</dbReference>
<keyword evidence="11" id="KW-1185">Reference proteome</keyword>
<dbReference type="Proteomes" id="UP000441208">
    <property type="component" value="Unassembled WGS sequence"/>
</dbReference>
<dbReference type="EMBL" id="QXGE01001882">
    <property type="protein sequence ID" value="KAE9287219.1"/>
    <property type="molecule type" value="Genomic_DNA"/>
</dbReference>
<dbReference type="Proteomes" id="UP000440367">
    <property type="component" value="Unassembled WGS sequence"/>
</dbReference>
<evidence type="ECO:0000313" key="9">
    <source>
        <dbReference type="EMBL" id="KAE9312689.1"/>
    </source>
</evidence>
<dbReference type="Proteomes" id="UP000429523">
    <property type="component" value="Unassembled WGS sequence"/>
</dbReference>
<evidence type="ECO:0000313" key="5">
    <source>
        <dbReference type="EMBL" id="KAE9104935.1"/>
    </source>
</evidence>
<protein>
    <submittedName>
        <fullName evidence="6">Uncharacterized protein</fullName>
    </submittedName>
</protein>
<dbReference type="OrthoDB" id="121351at2759"/>
<evidence type="ECO:0000313" key="3">
    <source>
        <dbReference type="EMBL" id="KAE8982591.1"/>
    </source>
</evidence>
<dbReference type="Proteomes" id="UP000486351">
    <property type="component" value="Unassembled WGS sequence"/>
</dbReference>
<dbReference type="EMBL" id="QXFY01001646">
    <property type="protein sequence ID" value="KAE9312689.1"/>
    <property type="molecule type" value="Genomic_DNA"/>
</dbReference>
<evidence type="ECO:0000313" key="15">
    <source>
        <dbReference type="Proteomes" id="UP000441208"/>
    </source>
</evidence>
<dbReference type="EMBL" id="QXFW01002055">
    <property type="protein sequence ID" value="KAE8982591.1"/>
    <property type="molecule type" value="Genomic_DNA"/>
</dbReference>
<dbReference type="Proteomes" id="UP000437068">
    <property type="component" value="Unassembled WGS sequence"/>
</dbReference>
<dbReference type="EMBL" id="QXGD01001616">
    <property type="protein sequence ID" value="KAE9202371.1"/>
    <property type="molecule type" value="Genomic_DNA"/>
</dbReference>
<dbReference type="AlphaFoldDB" id="A0A6A3WAE6"/>
<dbReference type="Proteomes" id="UP000440732">
    <property type="component" value="Unassembled WGS sequence"/>
</dbReference>
<proteinExistence type="predicted"/>
<evidence type="ECO:0000313" key="7">
    <source>
        <dbReference type="EMBL" id="KAE9202371.1"/>
    </source>
</evidence>
<dbReference type="EMBL" id="QXGB01002065">
    <property type="protein sequence ID" value="KAE9181959.1"/>
    <property type="molecule type" value="Genomic_DNA"/>
</dbReference>
<comment type="caution">
    <text evidence="6">The sequence shown here is derived from an EMBL/GenBank/DDBJ whole genome shotgun (WGS) entry which is preliminary data.</text>
</comment>
<reference evidence="10 11" key="1">
    <citation type="submission" date="2018-08" db="EMBL/GenBank/DDBJ databases">
        <title>Genomic investigation of the strawberry pathogen Phytophthora fragariae indicates pathogenicity is determined by transcriptional variation in three key races.</title>
        <authorList>
            <person name="Adams T.M."/>
            <person name="Armitage A.D."/>
            <person name="Sobczyk M.K."/>
            <person name="Bates H.J."/>
            <person name="Dunwell J.M."/>
            <person name="Nellist C.F."/>
            <person name="Harrison R.J."/>
        </authorList>
    </citation>
    <scope>NUCLEOTIDE SEQUENCE [LARGE SCALE GENOMIC DNA]</scope>
    <source>
        <strain evidence="8 12">A4</strain>
        <strain evidence="7 13">BC-1</strain>
        <strain evidence="6 11">NOV-27</strain>
        <strain evidence="5 14">NOV-5</strain>
        <strain evidence="4 15">NOV-71</strain>
        <strain evidence="9 17">NOV-77</strain>
        <strain evidence="2 10">NOV-9</strain>
        <strain evidence="3 16">SCRP245</strain>
    </source>
</reference>